<reference evidence="14 15" key="1">
    <citation type="journal article" date="2016" name="Mol. Biol. Evol.">
        <title>Comparative Genomics of Early-Diverging Mushroom-Forming Fungi Provides Insights into the Origins of Lignocellulose Decay Capabilities.</title>
        <authorList>
            <person name="Nagy L.G."/>
            <person name="Riley R."/>
            <person name="Tritt A."/>
            <person name="Adam C."/>
            <person name="Daum C."/>
            <person name="Floudas D."/>
            <person name="Sun H."/>
            <person name="Yadav J.S."/>
            <person name="Pangilinan J."/>
            <person name="Larsson K.H."/>
            <person name="Matsuura K."/>
            <person name="Barry K."/>
            <person name="Labutti K."/>
            <person name="Kuo R."/>
            <person name="Ohm R.A."/>
            <person name="Bhattacharya S.S."/>
            <person name="Shirouzu T."/>
            <person name="Yoshinaga Y."/>
            <person name="Martin F.M."/>
            <person name="Grigoriev I.V."/>
            <person name="Hibbett D.S."/>
        </authorList>
    </citation>
    <scope>NUCLEOTIDE SEQUENCE [LARGE SCALE GENOMIC DNA]</scope>
    <source>
        <strain evidence="14 15">CBS 109695</strain>
    </source>
</reference>
<evidence type="ECO:0000259" key="13">
    <source>
        <dbReference type="PROSITE" id="PS51352"/>
    </source>
</evidence>
<comment type="subunit">
    <text evidence="1">Monomer.</text>
</comment>
<organism evidence="14 15">
    <name type="scientific">Athelia psychrophila</name>
    <dbReference type="NCBI Taxonomy" id="1759441"/>
    <lineage>
        <taxon>Eukaryota</taxon>
        <taxon>Fungi</taxon>
        <taxon>Dikarya</taxon>
        <taxon>Basidiomycota</taxon>
        <taxon>Agaricomycotina</taxon>
        <taxon>Agaricomycetes</taxon>
        <taxon>Agaricomycetidae</taxon>
        <taxon>Atheliales</taxon>
        <taxon>Atheliaceae</taxon>
        <taxon>Athelia</taxon>
    </lineage>
</organism>
<keyword evidence="4 11" id="KW-0049">Antioxidant</keyword>
<evidence type="ECO:0000256" key="4">
    <source>
        <dbReference type="ARBA" id="ARBA00022862"/>
    </source>
</evidence>
<keyword evidence="6" id="KW-1015">Disulfide bond</keyword>
<evidence type="ECO:0000313" key="15">
    <source>
        <dbReference type="Proteomes" id="UP000076532"/>
    </source>
</evidence>
<dbReference type="PANTHER" id="PTHR42801:SF4">
    <property type="entry name" value="AHPC_TSA FAMILY PROTEIN"/>
    <property type="match status" value="1"/>
</dbReference>
<dbReference type="STRING" id="436010.A0A166WAM9"/>
<proteinExistence type="inferred from homology"/>
<dbReference type="InterPro" id="IPR000866">
    <property type="entry name" value="AhpC/TSA"/>
</dbReference>
<protein>
    <recommendedName>
        <fullName evidence="2">thioredoxin-dependent peroxiredoxin</fullName>
        <ecNumber evidence="2">1.11.1.24</ecNumber>
    </recommendedName>
    <alternativeName>
        <fullName evidence="8">Thioredoxin peroxidase</fullName>
    </alternativeName>
</protein>
<dbReference type="PROSITE" id="PS51352">
    <property type="entry name" value="THIOREDOXIN_2"/>
    <property type="match status" value="1"/>
</dbReference>
<dbReference type="GO" id="GO:0008379">
    <property type="term" value="F:thioredoxin peroxidase activity"/>
    <property type="evidence" value="ECO:0007669"/>
    <property type="project" value="TreeGrafter"/>
</dbReference>
<gene>
    <name evidence="14" type="ORF">FIBSPDRAFT_847473</name>
</gene>
<keyword evidence="15" id="KW-1185">Reference proteome</keyword>
<dbReference type="CDD" id="cd03017">
    <property type="entry name" value="PRX_BCP"/>
    <property type="match status" value="1"/>
</dbReference>
<evidence type="ECO:0000256" key="9">
    <source>
        <dbReference type="ARBA" id="ARBA00038489"/>
    </source>
</evidence>
<evidence type="ECO:0000256" key="1">
    <source>
        <dbReference type="ARBA" id="ARBA00011245"/>
    </source>
</evidence>
<evidence type="ECO:0000256" key="7">
    <source>
        <dbReference type="ARBA" id="ARBA00023284"/>
    </source>
</evidence>
<evidence type="ECO:0000256" key="5">
    <source>
        <dbReference type="ARBA" id="ARBA00023002"/>
    </source>
</evidence>
<accession>A0A166WAM9</accession>
<feature type="active site" description="Cysteine sulfenic acid (-SOH) intermediate; for peroxidase activity" evidence="12">
    <location>
        <position position="46"/>
    </location>
</feature>
<dbReference type="EMBL" id="KV417482">
    <property type="protein sequence ID" value="KZP33559.1"/>
    <property type="molecule type" value="Genomic_DNA"/>
</dbReference>
<evidence type="ECO:0000256" key="10">
    <source>
        <dbReference type="ARBA" id="ARBA00049091"/>
    </source>
</evidence>
<sequence>MQSLVGQPAPSFTTSDSNGAPYTLTPASVGVPIVLFFYPKSGSYGCTKEVCQFQAMTEKETFKRAGVLVVGVSPDPVDKQKAFVEKQKISYPLLSDVSGEARKAYGVTKHMLGPSTRTTFVIDKTGTVRAVFDAMMNFAGHGKFVDKELDKLEAEAASATAVVDAPASEAEAAPVASEPDA</sequence>
<dbReference type="InterPro" id="IPR024706">
    <property type="entry name" value="Peroxiredoxin_AhpC-typ"/>
</dbReference>
<evidence type="ECO:0000256" key="6">
    <source>
        <dbReference type="ARBA" id="ARBA00023157"/>
    </source>
</evidence>
<dbReference type="OrthoDB" id="338622at2759"/>
<name>A0A166WAM9_9AGAM</name>
<dbReference type="GO" id="GO:0005737">
    <property type="term" value="C:cytoplasm"/>
    <property type="evidence" value="ECO:0007669"/>
    <property type="project" value="TreeGrafter"/>
</dbReference>
<dbReference type="EC" id="1.11.1.24" evidence="2"/>
<evidence type="ECO:0000313" key="14">
    <source>
        <dbReference type="EMBL" id="KZP33559.1"/>
    </source>
</evidence>
<evidence type="ECO:0000256" key="3">
    <source>
        <dbReference type="ARBA" id="ARBA00022559"/>
    </source>
</evidence>
<dbReference type="PANTHER" id="PTHR42801">
    <property type="entry name" value="THIOREDOXIN-DEPENDENT PEROXIDE REDUCTASE"/>
    <property type="match status" value="1"/>
</dbReference>
<dbReference type="GO" id="GO:0034599">
    <property type="term" value="P:cellular response to oxidative stress"/>
    <property type="evidence" value="ECO:0007669"/>
    <property type="project" value="TreeGrafter"/>
</dbReference>
<dbReference type="GO" id="GO:0045454">
    <property type="term" value="P:cell redox homeostasis"/>
    <property type="evidence" value="ECO:0007669"/>
    <property type="project" value="TreeGrafter"/>
</dbReference>
<keyword evidence="7 11" id="KW-0676">Redox-active center</keyword>
<comment type="similarity">
    <text evidence="9">Belongs to the peroxiredoxin family. BCP/PrxQ subfamily.</text>
</comment>
<keyword evidence="3 11" id="KW-0575">Peroxidase</keyword>
<dbReference type="InterPro" id="IPR013766">
    <property type="entry name" value="Thioredoxin_domain"/>
</dbReference>
<evidence type="ECO:0000256" key="12">
    <source>
        <dbReference type="PIRSR" id="PIRSR000239-1"/>
    </source>
</evidence>
<dbReference type="Pfam" id="PF00578">
    <property type="entry name" value="AhpC-TSA"/>
    <property type="match status" value="1"/>
</dbReference>
<comment type="catalytic activity">
    <reaction evidence="10">
        <text>a hydroperoxide + [thioredoxin]-dithiol = an alcohol + [thioredoxin]-disulfide + H2O</text>
        <dbReference type="Rhea" id="RHEA:62620"/>
        <dbReference type="Rhea" id="RHEA-COMP:10698"/>
        <dbReference type="Rhea" id="RHEA-COMP:10700"/>
        <dbReference type="ChEBI" id="CHEBI:15377"/>
        <dbReference type="ChEBI" id="CHEBI:29950"/>
        <dbReference type="ChEBI" id="CHEBI:30879"/>
        <dbReference type="ChEBI" id="CHEBI:35924"/>
        <dbReference type="ChEBI" id="CHEBI:50058"/>
        <dbReference type="EC" id="1.11.1.24"/>
    </reaction>
</comment>
<evidence type="ECO:0000256" key="11">
    <source>
        <dbReference type="PIRNR" id="PIRNR000239"/>
    </source>
</evidence>
<dbReference type="Proteomes" id="UP000076532">
    <property type="component" value="Unassembled WGS sequence"/>
</dbReference>
<comment type="function">
    <text evidence="11">Thiol-specific peroxidase that catalyzes the reduction of hydrogen peroxide and organic hydroperoxides to water and alcohols, respectively.</text>
</comment>
<dbReference type="InterPro" id="IPR050924">
    <property type="entry name" value="Peroxiredoxin_BCP/PrxQ"/>
</dbReference>
<dbReference type="InterPro" id="IPR036249">
    <property type="entry name" value="Thioredoxin-like_sf"/>
</dbReference>
<evidence type="ECO:0000256" key="2">
    <source>
        <dbReference type="ARBA" id="ARBA00013017"/>
    </source>
</evidence>
<evidence type="ECO:0000256" key="8">
    <source>
        <dbReference type="ARBA" id="ARBA00032824"/>
    </source>
</evidence>
<keyword evidence="5 11" id="KW-0560">Oxidoreductase</keyword>
<dbReference type="PIRSF" id="PIRSF000239">
    <property type="entry name" value="AHPC"/>
    <property type="match status" value="1"/>
</dbReference>
<dbReference type="AlphaFoldDB" id="A0A166WAM9"/>
<dbReference type="Gene3D" id="3.40.30.10">
    <property type="entry name" value="Glutaredoxin"/>
    <property type="match status" value="1"/>
</dbReference>
<feature type="domain" description="Thioredoxin" evidence="13">
    <location>
        <begin position="3"/>
        <end position="157"/>
    </location>
</feature>
<dbReference type="SUPFAM" id="SSF52833">
    <property type="entry name" value="Thioredoxin-like"/>
    <property type="match status" value="1"/>
</dbReference>